<evidence type="ECO:0000256" key="1">
    <source>
        <dbReference type="SAM" id="Phobius"/>
    </source>
</evidence>
<keyword evidence="1" id="KW-0472">Membrane</keyword>
<dbReference type="Proteomes" id="UP000006727">
    <property type="component" value="Chromosome 12"/>
</dbReference>
<keyword evidence="1" id="KW-1133">Transmembrane helix</keyword>
<dbReference type="EMBL" id="ABEU02000012">
    <property type="protein sequence ID" value="PNR43534.1"/>
    <property type="molecule type" value="Genomic_DNA"/>
</dbReference>
<feature type="transmembrane region" description="Helical" evidence="1">
    <location>
        <begin position="33"/>
        <end position="57"/>
    </location>
</feature>
<keyword evidence="1" id="KW-0812">Transmembrane</keyword>
<name>A0A2K1JPR5_PHYPA</name>
<keyword evidence="4" id="KW-1185">Reference proteome</keyword>
<evidence type="ECO:0000313" key="2">
    <source>
        <dbReference type="EMBL" id="PNR43534.1"/>
    </source>
</evidence>
<evidence type="ECO:0000313" key="4">
    <source>
        <dbReference type="Proteomes" id="UP000006727"/>
    </source>
</evidence>
<reference evidence="2 4" key="2">
    <citation type="journal article" date="2018" name="Plant J.">
        <title>The Physcomitrella patens chromosome-scale assembly reveals moss genome structure and evolution.</title>
        <authorList>
            <person name="Lang D."/>
            <person name="Ullrich K.K."/>
            <person name="Murat F."/>
            <person name="Fuchs J."/>
            <person name="Jenkins J."/>
            <person name="Haas F.B."/>
            <person name="Piednoel M."/>
            <person name="Gundlach H."/>
            <person name="Van Bel M."/>
            <person name="Meyberg R."/>
            <person name="Vives C."/>
            <person name="Morata J."/>
            <person name="Symeonidi A."/>
            <person name="Hiss M."/>
            <person name="Muchero W."/>
            <person name="Kamisugi Y."/>
            <person name="Saleh O."/>
            <person name="Blanc G."/>
            <person name="Decker E.L."/>
            <person name="van Gessel N."/>
            <person name="Grimwood J."/>
            <person name="Hayes R.D."/>
            <person name="Graham S.W."/>
            <person name="Gunter L.E."/>
            <person name="McDaniel S.F."/>
            <person name="Hoernstein S.N.W."/>
            <person name="Larsson A."/>
            <person name="Li F.W."/>
            <person name="Perroud P.F."/>
            <person name="Phillips J."/>
            <person name="Ranjan P."/>
            <person name="Rokshar D.S."/>
            <person name="Rothfels C.J."/>
            <person name="Schneider L."/>
            <person name="Shu S."/>
            <person name="Stevenson D.W."/>
            <person name="Thummler F."/>
            <person name="Tillich M."/>
            <person name="Villarreal Aguilar J.C."/>
            <person name="Widiez T."/>
            <person name="Wong G.K."/>
            <person name="Wymore A."/>
            <person name="Zhang Y."/>
            <person name="Zimmer A.D."/>
            <person name="Quatrano R.S."/>
            <person name="Mayer K.F.X."/>
            <person name="Goodstein D."/>
            <person name="Casacuberta J.M."/>
            <person name="Vandepoele K."/>
            <person name="Reski R."/>
            <person name="Cuming A.C."/>
            <person name="Tuskan G.A."/>
            <person name="Maumus F."/>
            <person name="Salse J."/>
            <person name="Schmutz J."/>
            <person name="Rensing S.A."/>
        </authorList>
    </citation>
    <scope>NUCLEOTIDE SEQUENCE [LARGE SCALE GENOMIC DNA]</scope>
    <source>
        <strain evidence="3 4">cv. Gransden 2004</strain>
    </source>
</reference>
<reference evidence="2 4" key="1">
    <citation type="journal article" date="2008" name="Science">
        <title>The Physcomitrella genome reveals evolutionary insights into the conquest of land by plants.</title>
        <authorList>
            <person name="Rensing S."/>
            <person name="Lang D."/>
            <person name="Zimmer A."/>
            <person name="Terry A."/>
            <person name="Salamov A."/>
            <person name="Shapiro H."/>
            <person name="Nishiyama T."/>
            <person name="Perroud P.-F."/>
            <person name="Lindquist E."/>
            <person name="Kamisugi Y."/>
            <person name="Tanahashi T."/>
            <person name="Sakakibara K."/>
            <person name="Fujita T."/>
            <person name="Oishi K."/>
            <person name="Shin-I T."/>
            <person name="Kuroki Y."/>
            <person name="Toyoda A."/>
            <person name="Suzuki Y."/>
            <person name="Hashimoto A."/>
            <person name="Yamaguchi K."/>
            <person name="Sugano A."/>
            <person name="Kohara Y."/>
            <person name="Fujiyama A."/>
            <person name="Anterola A."/>
            <person name="Aoki S."/>
            <person name="Ashton N."/>
            <person name="Barbazuk W.B."/>
            <person name="Barker E."/>
            <person name="Bennetzen J."/>
            <person name="Bezanilla M."/>
            <person name="Blankenship R."/>
            <person name="Cho S.H."/>
            <person name="Dutcher S."/>
            <person name="Estelle M."/>
            <person name="Fawcett J.A."/>
            <person name="Gundlach H."/>
            <person name="Hanada K."/>
            <person name="Heyl A."/>
            <person name="Hicks K.A."/>
            <person name="Hugh J."/>
            <person name="Lohr M."/>
            <person name="Mayer K."/>
            <person name="Melkozernov A."/>
            <person name="Murata T."/>
            <person name="Nelson D."/>
            <person name="Pils B."/>
            <person name="Prigge M."/>
            <person name="Reiss B."/>
            <person name="Renner T."/>
            <person name="Rombauts S."/>
            <person name="Rushton P."/>
            <person name="Sanderfoot A."/>
            <person name="Schween G."/>
            <person name="Shiu S.-H."/>
            <person name="Stueber K."/>
            <person name="Theodoulou F.L."/>
            <person name="Tu H."/>
            <person name="Van de Peer Y."/>
            <person name="Verrier P.J."/>
            <person name="Waters E."/>
            <person name="Wood A."/>
            <person name="Yang L."/>
            <person name="Cove D."/>
            <person name="Cuming A."/>
            <person name="Hasebe M."/>
            <person name="Lucas S."/>
            <person name="Mishler D.B."/>
            <person name="Reski R."/>
            <person name="Grigoriev I."/>
            <person name="Quatrano R.S."/>
            <person name="Boore J.L."/>
        </authorList>
    </citation>
    <scope>NUCLEOTIDE SEQUENCE [LARGE SCALE GENOMIC DNA]</scope>
    <source>
        <strain evidence="3 4">cv. Gransden 2004</strain>
    </source>
</reference>
<evidence type="ECO:0000313" key="3">
    <source>
        <dbReference type="EnsemblPlants" id="PAC:32973663.CDS.1"/>
    </source>
</evidence>
<dbReference type="EnsemblPlants" id="Pp3c12_7300V3.1">
    <property type="protein sequence ID" value="PAC:32973663.CDS.1"/>
    <property type="gene ID" value="Pp3c12_7300"/>
</dbReference>
<dbReference type="AlphaFoldDB" id="A0A2K1JPR5"/>
<proteinExistence type="predicted"/>
<organism evidence="2">
    <name type="scientific">Physcomitrium patens</name>
    <name type="common">Spreading-leaved earth moss</name>
    <name type="synonym">Physcomitrella patens</name>
    <dbReference type="NCBI Taxonomy" id="3218"/>
    <lineage>
        <taxon>Eukaryota</taxon>
        <taxon>Viridiplantae</taxon>
        <taxon>Streptophyta</taxon>
        <taxon>Embryophyta</taxon>
        <taxon>Bryophyta</taxon>
        <taxon>Bryophytina</taxon>
        <taxon>Bryopsida</taxon>
        <taxon>Funariidae</taxon>
        <taxon>Funariales</taxon>
        <taxon>Funariaceae</taxon>
        <taxon>Physcomitrium</taxon>
    </lineage>
</organism>
<sequence length="70" mass="8238">MTYIFYAHSISLNLICMNQKVLLINDTYKTNKYWILFIYVVGFMAFNSSFTMVLVFMASKEVGSYWIALE</sequence>
<gene>
    <name evidence="2" type="ORF">PHYPA_015915</name>
</gene>
<protein>
    <submittedName>
        <fullName evidence="2 3">Uncharacterized protein</fullName>
    </submittedName>
</protein>
<dbReference type="Gramene" id="Pp3c12_7300V3.1">
    <property type="protein sequence ID" value="PAC:32973663.CDS.1"/>
    <property type="gene ID" value="Pp3c12_7300"/>
</dbReference>
<dbReference type="InParanoid" id="A0A2K1JPR5"/>
<reference evidence="3" key="3">
    <citation type="submission" date="2020-12" db="UniProtKB">
        <authorList>
            <consortium name="EnsemblPlants"/>
        </authorList>
    </citation>
    <scope>IDENTIFICATION</scope>
</reference>
<accession>A0A2K1JPR5</accession>